<protein>
    <submittedName>
        <fullName evidence="1">Uncharacterized protein</fullName>
    </submittedName>
</protein>
<evidence type="ECO:0000313" key="1">
    <source>
        <dbReference type="EMBL" id="KAJ2972002.1"/>
    </source>
</evidence>
<accession>A0ACC1MZC4</accession>
<gene>
    <name evidence="1" type="ORF">NQ176_g7409</name>
</gene>
<proteinExistence type="predicted"/>
<evidence type="ECO:0000313" key="2">
    <source>
        <dbReference type="Proteomes" id="UP001143910"/>
    </source>
</evidence>
<dbReference type="EMBL" id="JANJQO010001231">
    <property type="protein sequence ID" value="KAJ2972002.1"/>
    <property type="molecule type" value="Genomic_DNA"/>
</dbReference>
<comment type="caution">
    <text evidence="1">The sequence shown here is derived from an EMBL/GenBank/DDBJ whole genome shotgun (WGS) entry which is preliminary data.</text>
</comment>
<organism evidence="1 2">
    <name type="scientific">Zarea fungicola</name>
    <dbReference type="NCBI Taxonomy" id="93591"/>
    <lineage>
        <taxon>Eukaryota</taxon>
        <taxon>Fungi</taxon>
        <taxon>Dikarya</taxon>
        <taxon>Ascomycota</taxon>
        <taxon>Pezizomycotina</taxon>
        <taxon>Sordariomycetes</taxon>
        <taxon>Hypocreomycetidae</taxon>
        <taxon>Hypocreales</taxon>
        <taxon>Cordycipitaceae</taxon>
        <taxon>Zarea</taxon>
    </lineage>
</organism>
<reference evidence="1" key="1">
    <citation type="submission" date="2022-08" db="EMBL/GenBank/DDBJ databases">
        <title>Genome Sequence of Lecanicillium fungicola.</title>
        <authorList>
            <person name="Buettner E."/>
        </authorList>
    </citation>
    <scope>NUCLEOTIDE SEQUENCE</scope>
    <source>
        <strain evidence="1">Babe33</strain>
    </source>
</reference>
<dbReference type="Proteomes" id="UP001143910">
    <property type="component" value="Unassembled WGS sequence"/>
</dbReference>
<sequence>MTSSEHLQRNLGPTSRVDALRSRKNEKGAEPERLKELKRDETGGRAETDDYHISDQPYYHALMLEHNSQLDENVFSEYFPLQACIAGKLHIFDELFGLVFVKIEGKDRDVVSETGKGDDTVASRCPALPSVG</sequence>
<keyword evidence="2" id="KW-1185">Reference proteome</keyword>
<name>A0ACC1MZC4_9HYPO</name>